<evidence type="ECO:0000313" key="2">
    <source>
        <dbReference type="EMBL" id="KAI5617714.1"/>
    </source>
</evidence>
<keyword evidence="3" id="KW-1185">Reference proteome</keyword>
<evidence type="ECO:0000256" key="1">
    <source>
        <dbReference type="SAM" id="MobiDB-lite"/>
    </source>
</evidence>
<accession>A0AAD5FJA8</accession>
<evidence type="ECO:0000313" key="3">
    <source>
        <dbReference type="Proteomes" id="UP001205998"/>
    </source>
</evidence>
<gene>
    <name evidence="2" type="ORF">C0J50_22718</name>
</gene>
<protein>
    <submittedName>
        <fullName evidence="2">Uncharacterized protein</fullName>
    </submittedName>
</protein>
<dbReference type="Proteomes" id="UP001205998">
    <property type="component" value="Unassembled WGS sequence"/>
</dbReference>
<organism evidence="2 3">
    <name type="scientific">Silurus asotus</name>
    <name type="common">Amur catfish</name>
    <name type="synonym">Parasilurus asotus</name>
    <dbReference type="NCBI Taxonomy" id="30991"/>
    <lineage>
        <taxon>Eukaryota</taxon>
        <taxon>Metazoa</taxon>
        <taxon>Chordata</taxon>
        <taxon>Craniata</taxon>
        <taxon>Vertebrata</taxon>
        <taxon>Euteleostomi</taxon>
        <taxon>Actinopterygii</taxon>
        <taxon>Neopterygii</taxon>
        <taxon>Teleostei</taxon>
        <taxon>Ostariophysi</taxon>
        <taxon>Siluriformes</taxon>
        <taxon>Siluridae</taxon>
        <taxon>Silurus</taxon>
    </lineage>
</organism>
<dbReference type="EMBL" id="MU551699">
    <property type="protein sequence ID" value="KAI5617714.1"/>
    <property type="molecule type" value="Genomic_DNA"/>
</dbReference>
<feature type="region of interest" description="Disordered" evidence="1">
    <location>
        <begin position="52"/>
        <end position="95"/>
    </location>
</feature>
<reference evidence="2" key="1">
    <citation type="submission" date="2018-07" db="EMBL/GenBank/DDBJ databases">
        <title>Comparative genomics of catfishes provides insights into carnivory and benthic adaptation.</title>
        <authorList>
            <person name="Zhang Y."/>
            <person name="Wang D."/>
            <person name="Peng Z."/>
            <person name="Zheng S."/>
            <person name="Shao F."/>
            <person name="Tao W."/>
        </authorList>
    </citation>
    <scope>NUCLEOTIDE SEQUENCE</scope>
    <source>
        <strain evidence="2">Chongqing</strain>
    </source>
</reference>
<name>A0AAD5FJA8_SILAS</name>
<comment type="caution">
    <text evidence="2">The sequence shown here is derived from an EMBL/GenBank/DDBJ whole genome shotgun (WGS) entry which is preliminary data.</text>
</comment>
<sequence length="95" mass="10411">MPLAQLADPWRKMAIGIENRYSSLPEIVTSSDLHRDSPSVLDLDTQQVLEDSLGDEDNLPCQRAAISSGSSDQRREQRSARVVAISAESSDQLGE</sequence>
<dbReference type="AlphaFoldDB" id="A0AAD5FJA8"/>
<proteinExistence type="predicted"/>